<keyword evidence="7" id="KW-1185">Reference proteome</keyword>
<comment type="caution">
    <text evidence="6">The sequence shown here is derived from an EMBL/GenBank/DDBJ whole genome shotgun (WGS) entry which is preliminary data.</text>
</comment>
<keyword evidence="3" id="KW-0342">GTP-binding</keyword>
<dbReference type="EMBL" id="AWTR02000059">
    <property type="protein sequence ID" value="ETZ07220.1"/>
    <property type="molecule type" value="Genomic_DNA"/>
</dbReference>
<evidence type="ECO:0000256" key="1">
    <source>
        <dbReference type="ARBA" id="ARBA00022741"/>
    </source>
</evidence>
<name>W6TH01_HOLOB</name>
<organism evidence="6 7">
    <name type="scientific">Holospora obtusa F1</name>
    <dbReference type="NCBI Taxonomy" id="1399147"/>
    <lineage>
        <taxon>Bacteria</taxon>
        <taxon>Pseudomonadati</taxon>
        <taxon>Pseudomonadota</taxon>
        <taxon>Alphaproteobacteria</taxon>
        <taxon>Holosporales</taxon>
        <taxon>Holosporaceae</taxon>
        <taxon>Holospora</taxon>
    </lineage>
</organism>
<dbReference type="InterPro" id="IPR027417">
    <property type="entry name" value="P-loop_NTPase"/>
</dbReference>
<dbReference type="GO" id="GO:0005525">
    <property type="term" value="F:GTP binding"/>
    <property type="evidence" value="ECO:0007669"/>
    <property type="project" value="UniProtKB-KW"/>
</dbReference>
<dbReference type="PANTHER" id="PTHR30448:SF0">
    <property type="entry name" value="RNASE ADAPTER PROTEIN RAPZ"/>
    <property type="match status" value="1"/>
</dbReference>
<dbReference type="PANTHER" id="PTHR30448">
    <property type="entry name" value="RNASE ADAPTER PROTEIN RAPZ"/>
    <property type="match status" value="1"/>
</dbReference>
<feature type="domain" description="RapZ-like N-terminal" evidence="4">
    <location>
        <begin position="7"/>
        <end position="154"/>
    </location>
</feature>
<dbReference type="InterPro" id="IPR053930">
    <property type="entry name" value="RapZ-like_N"/>
</dbReference>
<dbReference type="Pfam" id="PF22740">
    <property type="entry name" value="PapZ_C"/>
    <property type="match status" value="1"/>
</dbReference>
<evidence type="ECO:0000259" key="5">
    <source>
        <dbReference type="Pfam" id="PF22740"/>
    </source>
</evidence>
<accession>W6TH01</accession>
<keyword evidence="1" id="KW-0547">Nucleotide-binding</keyword>
<evidence type="ECO:0000313" key="7">
    <source>
        <dbReference type="Proteomes" id="UP000019112"/>
    </source>
</evidence>
<dbReference type="InterPro" id="IPR053931">
    <property type="entry name" value="RapZ_C"/>
</dbReference>
<keyword evidence="2" id="KW-0067">ATP-binding</keyword>
<dbReference type="SUPFAM" id="SSF52540">
    <property type="entry name" value="P-loop containing nucleoside triphosphate hydrolases"/>
    <property type="match status" value="1"/>
</dbReference>
<dbReference type="AlphaFoldDB" id="W6TH01"/>
<dbReference type="NCBIfam" id="NF003828">
    <property type="entry name" value="PRK05416.1"/>
    <property type="match status" value="1"/>
</dbReference>
<dbReference type="OrthoDB" id="9784461at2"/>
<feature type="domain" description="RapZ C-terminal" evidence="5">
    <location>
        <begin position="163"/>
        <end position="282"/>
    </location>
</feature>
<sequence>MCVHPKIFIITGLSGSGKTMALKLLEDLGCEVVDNIPISLCAHLISEKAPKKNLGIGLDLRTRDFSVEKFHDCVENIRKNNTVIVVFLQAETLVLCARYRETRRGHPLGSSVCIEDLIEEEKKFLIPVQNRSDIIFDTSCLSPPEMRSKLQQRLEIPSFGLWVYVLSFSFRRGVPSQSDFVFDMRFLSNPHYDCDMRTRTGQHESIQSYLAQCQNFSSFFKNITSMFTSSIFPSYSDDRRLNCTISFGCTGGRHRSVGTAEMFSKFLKENHSLNVIIYHRDL</sequence>
<protein>
    <recommendedName>
        <fullName evidence="8">Nucleotide-binding protein</fullName>
    </recommendedName>
</protein>
<dbReference type="eggNOG" id="COG1660">
    <property type="taxonomic scope" value="Bacteria"/>
</dbReference>
<dbReference type="STRING" id="1399147.P618_200615"/>
<gene>
    <name evidence="6" type="ORF">P618_200615</name>
</gene>
<dbReference type="GO" id="GO:0005524">
    <property type="term" value="F:ATP binding"/>
    <property type="evidence" value="ECO:0007669"/>
    <property type="project" value="UniProtKB-KW"/>
</dbReference>
<dbReference type="Pfam" id="PF03668">
    <property type="entry name" value="RapZ-like_N"/>
    <property type="match status" value="1"/>
</dbReference>
<evidence type="ECO:0008006" key="8">
    <source>
        <dbReference type="Google" id="ProtNLM"/>
    </source>
</evidence>
<evidence type="ECO:0000256" key="3">
    <source>
        <dbReference type="ARBA" id="ARBA00023134"/>
    </source>
</evidence>
<dbReference type="InterPro" id="IPR005337">
    <property type="entry name" value="RapZ-like"/>
</dbReference>
<evidence type="ECO:0000259" key="4">
    <source>
        <dbReference type="Pfam" id="PF03668"/>
    </source>
</evidence>
<proteinExistence type="predicted"/>
<evidence type="ECO:0000256" key="2">
    <source>
        <dbReference type="ARBA" id="ARBA00022840"/>
    </source>
</evidence>
<reference evidence="6 7" key="1">
    <citation type="journal article" date="2014" name="FEMS Microbiol. Lett.">
        <title>Draft genome sequences of three Holospora species (Holospora obtusa, Holospora undulata, and Holospora elegans), endonuclear symbiotic bacteria of the ciliate Paramecium caudatum.</title>
        <authorList>
            <person name="Dohra H."/>
            <person name="Tanaka K."/>
            <person name="Suzuki T."/>
            <person name="Fujishima M."/>
            <person name="Suzuki H."/>
        </authorList>
    </citation>
    <scope>NUCLEOTIDE SEQUENCE [LARGE SCALE GENOMIC DNA]</scope>
    <source>
        <strain evidence="6 7">F1</strain>
    </source>
</reference>
<dbReference type="Gene3D" id="3.40.50.300">
    <property type="entry name" value="P-loop containing nucleotide triphosphate hydrolases"/>
    <property type="match status" value="1"/>
</dbReference>
<dbReference type="Proteomes" id="UP000019112">
    <property type="component" value="Unassembled WGS sequence"/>
</dbReference>
<evidence type="ECO:0000313" key="6">
    <source>
        <dbReference type="EMBL" id="ETZ07220.1"/>
    </source>
</evidence>